<keyword evidence="3" id="KW-1185">Reference proteome</keyword>
<feature type="signal peptide" evidence="1">
    <location>
        <begin position="1"/>
        <end position="21"/>
    </location>
</feature>
<evidence type="ECO:0000313" key="3">
    <source>
        <dbReference type="Proteomes" id="UP000632766"/>
    </source>
</evidence>
<dbReference type="RefSeq" id="WP_198127459.1">
    <property type="nucleotide sequence ID" value="NZ_JAECZC010000066.1"/>
</dbReference>
<protein>
    <submittedName>
        <fullName evidence="2">Esterase family protein</fullName>
    </submittedName>
</protein>
<evidence type="ECO:0000256" key="1">
    <source>
        <dbReference type="SAM" id="SignalP"/>
    </source>
</evidence>
<dbReference type="SUPFAM" id="SSF53474">
    <property type="entry name" value="alpha/beta-Hydrolases"/>
    <property type="match status" value="1"/>
</dbReference>
<keyword evidence="1" id="KW-0732">Signal</keyword>
<name>A0A8J7L9J3_9NOST</name>
<dbReference type="InterPro" id="IPR000801">
    <property type="entry name" value="Esterase-like"/>
</dbReference>
<dbReference type="PANTHER" id="PTHR48098">
    <property type="entry name" value="ENTEROCHELIN ESTERASE-RELATED"/>
    <property type="match status" value="1"/>
</dbReference>
<dbReference type="InterPro" id="IPR029058">
    <property type="entry name" value="AB_hydrolase_fold"/>
</dbReference>
<dbReference type="InterPro" id="IPR050583">
    <property type="entry name" value="Mycobacterial_A85_antigen"/>
</dbReference>
<evidence type="ECO:0000313" key="2">
    <source>
        <dbReference type="EMBL" id="MBH8565669.1"/>
    </source>
</evidence>
<reference evidence="2 3" key="1">
    <citation type="journal article" date="2021" name="Int. J. Syst. Evol. Microbiol.">
        <title>Amazonocrinis nigriterrae gen. nov., sp. nov., Atlanticothrix silvestris gen. nov., sp. nov. and Dendronalium phyllosphericum gen. nov., sp. nov., nostocacean cyanobacteria from Brazilian environments.</title>
        <authorList>
            <person name="Alvarenga D.O."/>
            <person name="Andreote A.P.D."/>
            <person name="Branco L.H.Z."/>
            <person name="Delbaje E."/>
            <person name="Cruz R.B."/>
            <person name="Varani A.M."/>
            <person name="Fiore M.F."/>
        </authorList>
    </citation>
    <scope>NUCLEOTIDE SEQUENCE [LARGE SCALE GENOMIC DNA]</scope>
    <source>
        <strain evidence="2 3">CENA67</strain>
    </source>
</reference>
<dbReference type="Gene3D" id="3.40.50.1820">
    <property type="entry name" value="alpha/beta hydrolase"/>
    <property type="match status" value="1"/>
</dbReference>
<feature type="chain" id="PRO_5035265994" evidence="1">
    <location>
        <begin position="22"/>
        <end position="324"/>
    </location>
</feature>
<gene>
    <name evidence="2" type="ORF">I8748_26435</name>
</gene>
<accession>A0A8J7L9J3</accession>
<dbReference type="PROSITE" id="PS51257">
    <property type="entry name" value="PROKAR_LIPOPROTEIN"/>
    <property type="match status" value="1"/>
</dbReference>
<dbReference type="AlphaFoldDB" id="A0A8J7L9J3"/>
<dbReference type="Pfam" id="PF00756">
    <property type="entry name" value="Esterase"/>
    <property type="match status" value="1"/>
</dbReference>
<organism evidence="2 3">
    <name type="scientific">Amazonocrinis nigriterrae CENA67</name>
    <dbReference type="NCBI Taxonomy" id="2794033"/>
    <lineage>
        <taxon>Bacteria</taxon>
        <taxon>Bacillati</taxon>
        <taxon>Cyanobacteriota</taxon>
        <taxon>Cyanophyceae</taxon>
        <taxon>Nostocales</taxon>
        <taxon>Nostocaceae</taxon>
        <taxon>Amazonocrinis</taxon>
        <taxon>Amazonocrinis nigriterrae</taxon>
    </lineage>
</organism>
<dbReference type="Proteomes" id="UP000632766">
    <property type="component" value="Unassembled WGS sequence"/>
</dbReference>
<sequence>MRYKQSQIGLLISLVTLFACNYTQGIAAKPAKQQNLQIASVLPPQPHADVLAIPLTYKIETYDSQVMGGGRTYGVSLPPGYEQNLQQRYPVIFLLHGGHGEPTDWFLKNKGQALKTLEQLYQTGKLPPSIIITPDGNDKRGSSPYYDPQYIDGPNGKVSTAVGYELVRVVQSRYRTLPNPDFWAMGGLSSGGWGALNVGLHNLRNFSILFSHSGYFKDSSGPQNSPITYIKNIPLPAKKSLRVYLDVGTSDIEELDDAKEFTKVLSRQQIYHIFRQFPGSHTWQYWREHLADSLTFVGEQFRLNEIAHASDNLGFEQPKKSQNQ</sequence>
<comment type="caution">
    <text evidence="2">The sequence shown here is derived from an EMBL/GenBank/DDBJ whole genome shotgun (WGS) entry which is preliminary data.</text>
</comment>
<proteinExistence type="predicted"/>
<dbReference type="EMBL" id="JAECZC010000066">
    <property type="protein sequence ID" value="MBH8565669.1"/>
    <property type="molecule type" value="Genomic_DNA"/>
</dbReference>